<evidence type="ECO:0000313" key="10">
    <source>
        <dbReference type="Proteomes" id="UP001153620"/>
    </source>
</evidence>
<evidence type="ECO:0008006" key="11">
    <source>
        <dbReference type="Google" id="ProtNLM"/>
    </source>
</evidence>
<dbReference type="InterPro" id="IPR036388">
    <property type="entry name" value="WH-like_DNA-bd_sf"/>
</dbReference>
<dbReference type="InterPro" id="IPR013761">
    <property type="entry name" value="SAM/pointed_sf"/>
</dbReference>
<dbReference type="PRINTS" id="PR00454">
    <property type="entry name" value="ETSDOMAIN"/>
</dbReference>
<dbReference type="GO" id="GO:0043565">
    <property type="term" value="F:sequence-specific DNA binding"/>
    <property type="evidence" value="ECO:0007669"/>
    <property type="project" value="InterPro"/>
</dbReference>
<accession>A0A9N9RI43</accession>
<name>A0A9N9RI43_9DIPT</name>
<dbReference type="Gene3D" id="1.10.10.10">
    <property type="entry name" value="Winged helix-like DNA-binding domain superfamily/Winged helix DNA-binding domain"/>
    <property type="match status" value="1"/>
</dbReference>
<dbReference type="Proteomes" id="UP001153620">
    <property type="component" value="Chromosome 1"/>
</dbReference>
<evidence type="ECO:0000256" key="2">
    <source>
        <dbReference type="ARBA" id="ARBA00005562"/>
    </source>
</evidence>
<protein>
    <recommendedName>
        <fullName evidence="11">ETS domain-containing protein</fullName>
    </recommendedName>
</protein>
<evidence type="ECO:0000313" key="9">
    <source>
        <dbReference type="EMBL" id="CAG9797121.1"/>
    </source>
</evidence>
<evidence type="ECO:0000256" key="6">
    <source>
        <dbReference type="SAM" id="MobiDB-lite"/>
    </source>
</evidence>
<feature type="domain" description="ETS" evidence="7">
    <location>
        <begin position="152"/>
        <end position="232"/>
    </location>
</feature>
<keyword evidence="4 5" id="KW-0539">Nucleus</keyword>
<dbReference type="GO" id="GO:0030154">
    <property type="term" value="P:cell differentiation"/>
    <property type="evidence" value="ECO:0007669"/>
    <property type="project" value="TreeGrafter"/>
</dbReference>
<dbReference type="AlphaFoldDB" id="A0A9N9RI43"/>
<dbReference type="PROSITE" id="PS00346">
    <property type="entry name" value="ETS_DOMAIN_2"/>
    <property type="match status" value="1"/>
</dbReference>
<dbReference type="PANTHER" id="PTHR11849">
    <property type="entry name" value="ETS"/>
    <property type="match status" value="1"/>
</dbReference>
<dbReference type="GO" id="GO:0005634">
    <property type="term" value="C:nucleus"/>
    <property type="evidence" value="ECO:0007669"/>
    <property type="project" value="UniProtKB-SubCell"/>
</dbReference>
<dbReference type="SUPFAM" id="SSF46785">
    <property type="entry name" value="Winged helix' DNA-binding domain"/>
    <property type="match status" value="1"/>
</dbReference>
<dbReference type="Pfam" id="PF02198">
    <property type="entry name" value="SAM_PNT"/>
    <property type="match status" value="1"/>
</dbReference>
<feature type="region of interest" description="Disordered" evidence="6">
    <location>
        <begin position="1"/>
        <end position="49"/>
    </location>
</feature>
<dbReference type="SMART" id="SM00413">
    <property type="entry name" value="ETS"/>
    <property type="match status" value="1"/>
</dbReference>
<dbReference type="PROSITE" id="PS50061">
    <property type="entry name" value="ETS_DOMAIN_3"/>
    <property type="match status" value="1"/>
</dbReference>
<dbReference type="InterPro" id="IPR003118">
    <property type="entry name" value="Pointed_dom"/>
</dbReference>
<dbReference type="InterPro" id="IPR046328">
    <property type="entry name" value="ETS_fam"/>
</dbReference>
<comment type="subcellular location">
    <subcellularLocation>
        <location evidence="1 5">Nucleus</location>
    </subcellularLocation>
</comment>
<dbReference type="GO" id="GO:0000981">
    <property type="term" value="F:DNA-binding transcription factor activity, RNA polymerase II-specific"/>
    <property type="evidence" value="ECO:0007669"/>
    <property type="project" value="TreeGrafter"/>
</dbReference>
<dbReference type="InterPro" id="IPR000418">
    <property type="entry name" value="Ets_dom"/>
</dbReference>
<dbReference type="EMBL" id="OU895877">
    <property type="protein sequence ID" value="CAG9797121.1"/>
    <property type="molecule type" value="Genomic_DNA"/>
</dbReference>
<reference evidence="9" key="1">
    <citation type="submission" date="2022-01" db="EMBL/GenBank/DDBJ databases">
        <authorList>
            <person name="King R."/>
        </authorList>
    </citation>
    <scope>NUCLEOTIDE SEQUENCE</scope>
</reference>
<dbReference type="PROSITE" id="PS00345">
    <property type="entry name" value="ETS_DOMAIN_1"/>
    <property type="match status" value="1"/>
</dbReference>
<proteinExistence type="inferred from homology"/>
<dbReference type="OrthoDB" id="10067219at2759"/>
<evidence type="ECO:0000256" key="5">
    <source>
        <dbReference type="RuleBase" id="RU004019"/>
    </source>
</evidence>
<organism evidence="9 10">
    <name type="scientific">Chironomus riparius</name>
    <dbReference type="NCBI Taxonomy" id="315576"/>
    <lineage>
        <taxon>Eukaryota</taxon>
        <taxon>Metazoa</taxon>
        <taxon>Ecdysozoa</taxon>
        <taxon>Arthropoda</taxon>
        <taxon>Hexapoda</taxon>
        <taxon>Insecta</taxon>
        <taxon>Pterygota</taxon>
        <taxon>Neoptera</taxon>
        <taxon>Endopterygota</taxon>
        <taxon>Diptera</taxon>
        <taxon>Nematocera</taxon>
        <taxon>Chironomoidea</taxon>
        <taxon>Chironomidae</taxon>
        <taxon>Chironominae</taxon>
        <taxon>Chironomus</taxon>
    </lineage>
</organism>
<evidence type="ECO:0000259" key="7">
    <source>
        <dbReference type="PROSITE" id="PS50061"/>
    </source>
</evidence>
<dbReference type="SUPFAM" id="SSF47769">
    <property type="entry name" value="SAM/Pointed domain"/>
    <property type="match status" value="1"/>
</dbReference>
<keyword evidence="3 5" id="KW-0238">DNA-binding</keyword>
<dbReference type="Pfam" id="PF00178">
    <property type="entry name" value="Ets"/>
    <property type="match status" value="1"/>
</dbReference>
<evidence type="ECO:0000256" key="4">
    <source>
        <dbReference type="ARBA" id="ARBA00023242"/>
    </source>
</evidence>
<evidence type="ECO:0000256" key="3">
    <source>
        <dbReference type="ARBA" id="ARBA00023125"/>
    </source>
</evidence>
<keyword evidence="10" id="KW-1185">Reference proteome</keyword>
<evidence type="ECO:0000256" key="1">
    <source>
        <dbReference type="ARBA" id="ARBA00004123"/>
    </source>
</evidence>
<dbReference type="Gene3D" id="1.10.150.50">
    <property type="entry name" value="Transcription Factor, Ets-1"/>
    <property type="match status" value="1"/>
</dbReference>
<gene>
    <name evidence="9" type="ORF">CHIRRI_LOCUS121</name>
</gene>
<feature type="compositionally biased region" description="Acidic residues" evidence="6">
    <location>
        <begin position="15"/>
        <end position="26"/>
    </location>
</feature>
<comment type="similarity">
    <text evidence="2 5">Belongs to the ETS family.</text>
</comment>
<dbReference type="FunFam" id="1.10.10.10:FF:000039">
    <property type="entry name" value="Friend leukemia integration 1 transcription factor"/>
    <property type="match status" value="1"/>
</dbReference>
<dbReference type="PROSITE" id="PS51433">
    <property type="entry name" value="PNT"/>
    <property type="match status" value="1"/>
</dbReference>
<sequence>MQGNDNVNSAKPVEISDDDDDSEVGNESESSKCQKREHDDEVIYVPNNPKTWDEKDIQKWTEWASKNFDIKPPLDASRFPKTGDELAKYSKADFYIVCGSFEGGKMVVEHFKYMMGIVSEKFDETLLIDGDPDPYQLLNATHRLVAQGSGQIQLWQFLLELLADSSNSDFIKWEGTAGEFKLIDPDEVARRWGVKKNKTNMNYDKLSRALRYYYDKSIMTKVHGKRYAYKFDFHGLMAACHSQAQGCDPTTSLLPKYHPHLLMSNEFSNYASTSTAIPSSSTNQTTAPMAVSVSSFKPIQSSLSTILPSSTIPQTTASHTPNTSVSDRSHIWPYLPPSNF</sequence>
<reference evidence="9" key="2">
    <citation type="submission" date="2022-10" db="EMBL/GenBank/DDBJ databases">
        <authorList>
            <consortium name="ENA_rothamsted_submissions"/>
            <consortium name="culmorum"/>
            <person name="King R."/>
        </authorList>
    </citation>
    <scope>NUCLEOTIDE SEQUENCE</scope>
</reference>
<dbReference type="InterPro" id="IPR036390">
    <property type="entry name" value="WH_DNA-bd_sf"/>
</dbReference>
<feature type="domain" description="PNT" evidence="8">
    <location>
        <begin position="31"/>
        <end position="118"/>
    </location>
</feature>
<evidence type="ECO:0000259" key="8">
    <source>
        <dbReference type="PROSITE" id="PS51433"/>
    </source>
</evidence>
<dbReference type="PANTHER" id="PTHR11849:SF305">
    <property type="entry name" value="DNA-BINDING PROTEIN D-ETS-6"/>
    <property type="match status" value="1"/>
</dbReference>
<feature type="compositionally biased region" description="Basic and acidic residues" evidence="6">
    <location>
        <begin position="29"/>
        <end position="41"/>
    </location>
</feature>